<keyword evidence="3" id="KW-1185">Reference proteome</keyword>
<dbReference type="Proteomes" id="UP000255231">
    <property type="component" value="Unassembled WGS sequence"/>
</dbReference>
<dbReference type="EMBL" id="FTMF01000001">
    <property type="protein sequence ID" value="SIP86742.1"/>
    <property type="molecule type" value="Genomic_DNA"/>
</dbReference>
<dbReference type="Proteomes" id="UP000185725">
    <property type="component" value="Unassembled WGS sequence"/>
</dbReference>
<evidence type="ECO:0000313" key="2">
    <source>
        <dbReference type="EMBL" id="SUX42370.1"/>
    </source>
</evidence>
<accession>A0A381F729</accession>
<reference evidence="1 3" key="1">
    <citation type="submission" date="2017-01" db="EMBL/GenBank/DDBJ databases">
        <authorList>
            <person name="Varghese N."/>
            <person name="Submissions S."/>
        </authorList>
    </citation>
    <scope>NUCLEOTIDE SEQUENCE [LARGE SCALE GENOMIC DNA]</scope>
    <source>
        <strain evidence="1 3">ATCC 27950</strain>
    </source>
</reference>
<dbReference type="EMBL" id="UFVS01000001">
    <property type="protein sequence ID" value="SUX42370.1"/>
    <property type="molecule type" value="Genomic_DNA"/>
</dbReference>
<gene>
    <name evidence="2" type="ORF">NCTC13560_01187</name>
    <name evidence="1" type="ORF">SAMN05421682_10158</name>
</gene>
<organism evidence="2 4">
    <name type="scientific">Chryseobacterium indoltheticum</name>
    <dbReference type="NCBI Taxonomy" id="254"/>
    <lineage>
        <taxon>Bacteria</taxon>
        <taxon>Pseudomonadati</taxon>
        <taxon>Bacteroidota</taxon>
        <taxon>Flavobacteriia</taxon>
        <taxon>Flavobacteriales</taxon>
        <taxon>Weeksellaceae</taxon>
        <taxon>Chryseobacterium group</taxon>
        <taxon>Chryseobacterium</taxon>
    </lineage>
</organism>
<evidence type="ECO:0000313" key="3">
    <source>
        <dbReference type="Proteomes" id="UP000185725"/>
    </source>
</evidence>
<protein>
    <submittedName>
        <fullName evidence="2">Uncharacterized protein</fullName>
    </submittedName>
</protein>
<evidence type="ECO:0000313" key="4">
    <source>
        <dbReference type="Proteomes" id="UP000255231"/>
    </source>
</evidence>
<name>A0A381F729_9FLAO</name>
<reference evidence="2 4" key="2">
    <citation type="submission" date="2018-06" db="EMBL/GenBank/DDBJ databases">
        <authorList>
            <consortium name="Pathogen Informatics"/>
            <person name="Doyle S."/>
        </authorList>
    </citation>
    <scope>NUCLEOTIDE SEQUENCE [LARGE SCALE GENOMIC DNA]</scope>
    <source>
        <strain evidence="2 4">NCTC13560</strain>
    </source>
</reference>
<dbReference type="AlphaFoldDB" id="A0A381F729"/>
<sequence>MYAVKFVKKIDYFVIKNINDNEKLNMINVILV</sequence>
<proteinExistence type="predicted"/>
<evidence type="ECO:0000313" key="1">
    <source>
        <dbReference type="EMBL" id="SIP86742.1"/>
    </source>
</evidence>